<dbReference type="PROSITE" id="PS51013">
    <property type="entry name" value="PANNEXIN"/>
    <property type="match status" value="1"/>
</dbReference>
<dbReference type="Pfam" id="PF00876">
    <property type="entry name" value="Innexin"/>
    <property type="match status" value="1"/>
</dbReference>
<organism evidence="13 14">
    <name type="scientific">Panagrellus redivivus</name>
    <name type="common">Microworm</name>
    <dbReference type="NCBI Taxonomy" id="6233"/>
    <lineage>
        <taxon>Eukaryota</taxon>
        <taxon>Metazoa</taxon>
        <taxon>Ecdysozoa</taxon>
        <taxon>Nematoda</taxon>
        <taxon>Chromadorea</taxon>
        <taxon>Rhabditida</taxon>
        <taxon>Tylenchina</taxon>
        <taxon>Panagrolaimomorpha</taxon>
        <taxon>Panagrolaimoidea</taxon>
        <taxon>Panagrolaimidae</taxon>
        <taxon>Panagrellus</taxon>
    </lineage>
</organism>
<reference evidence="13" key="1">
    <citation type="journal article" date="2013" name="Genetics">
        <title>The draft genome and transcriptome of Panagrellus redivivus are shaped by the harsh demands of a free-living lifestyle.</title>
        <authorList>
            <person name="Srinivasan J."/>
            <person name="Dillman A.R."/>
            <person name="Macchietto M.G."/>
            <person name="Heikkinen L."/>
            <person name="Lakso M."/>
            <person name="Fracchia K.M."/>
            <person name="Antoshechkin I."/>
            <person name="Mortazavi A."/>
            <person name="Wong G."/>
            <person name="Sternberg P.W."/>
        </authorList>
    </citation>
    <scope>NUCLEOTIDE SEQUENCE [LARGE SCALE GENOMIC DNA]</scope>
    <source>
        <strain evidence="13">MT8872</strain>
    </source>
</reference>
<evidence type="ECO:0000256" key="5">
    <source>
        <dbReference type="ARBA" id="ARBA00022692"/>
    </source>
</evidence>
<gene>
    <name evidence="12" type="primary">inx</name>
</gene>
<dbReference type="GO" id="GO:0034220">
    <property type="term" value="P:monoatomic ion transmembrane transport"/>
    <property type="evidence" value="ECO:0007669"/>
    <property type="project" value="UniProtKB-KW"/>
</dbReference>
<feature type="transmembrane region" description="Helical" evidence="12">
    <location>
        <begin position="99"/>
        <end position="116"/>
    </location>
</feature>
<evidence type="ECO:0000256" key="2">
    <source>
        <dbReference type="ARBA" id="ARBA00004651"/>
    </source>
</evidence>
<dbReference type="AlphaFoldDB" id="A0A7E4V9U9"/>
<reference evidence="14" key="2">
    <citation type="submission" date="2020-10" db="UniProtKB">
        <authorList>
            <consortium name="WormBaseParasite"/>
        </authorList>
    </citation>
    <scope>IDENTIFICATION</scope>
</reference>
<keyword evidence="13" id="KW-1185">Reference proteome</keyword>
<sequence>MISIPYIKDFFDVVKKTSIDDVVDRLCYFFTTLMFVIFALMTGSKQLFGEPIECIMPPEFPDSWVRYARQYCYVSSTYFVPFDKTWNDVERQNHTVEGYYQWVPFILVAQAILMYLPHLTWKRAQSYQTINFEHVVTQAENLRYVVSEKRQEGIHDIVQYIQHRLSYQGTNKKHLSYAGFGTKSTFFHMMSKVFTIGVILMQLIFMNQYFGRGHDNYWGFTMVYNALTNVYWEESGVFPRVTFCDFNQPALGTENTRTVQCVLMVNMLNEKIFVAAWLWLAALLVICISNLIYSAVVLYTPQFRRTIARKYLRPLVNYGSISASTSSYTTSLYDNSKIAAFADETLGADGVHLFQFITNHAGALIASQICCALYDALNFPEGHPRLETPFGPAGNADSTYGNGYGGETEPVKAAL</sequence>
<name>A0A7E4V9U9_PANRE</name>
<evidence type="ECO:0000256" key="3">
    <source>
        <dbReference type="ARBA" id="ARBA00022448"/>
    </source>
</evidence>
<evidence type="ECO:0000313" key="13">
    <source>
        <dbReference type="Proteomes" id="UP000492821"/>
    </source>
</evidence>
<dbReference type="PRINTS" id="PR01262">
    <property type="entry name" value="INNEXIN"/>
</dbReference>
<keyword evidence="3 12" id="KW-0813">Transport</keyword>
<evidence type="ECO:0000256" key="12">
    <source>
        <dbReference type="RuleBase" id="RU010713"/>
    </source>
</evidence>
<feature type="transmembrane region" description="Helical" evidence="12">
    <location>
        <begin position="193"/>
        <end position="210"/>
    </location>
</feature>
<dbReference type="GO" id="GO:0005921">
    <property type="term" value="C:gap junction"/>
    <property type="evidence" value="ECO:0007669"/>
    <property type="project" value="UniProtKB-SubCell"/>
</dbReference>
<dbReference type="InterPro" id="IPR000990">
    <property type="entry name" value="Innexin"/>
</dbReference>
<protein>
    <recommendedName>
        <fullName evidence="12">Innexin</fullName>
    </recommendedName>
</protein>
<dbReference type="PANTHER" id="PTHR11893">
    <property type="entry name" value="INNEXIN"/>
    <property type="match status" value="1"/>
</dbReference>
<keyword evidence="11 12" id="KW-0407">Ion channel</keyword>
<evidence type="ECO:0000256" key="11">
    <source>
        <dbReference type="ARBA" id="ARBA00023303"/>
    </source>
</evidence>
<keyword evidence="6" id="KW-0303">Gap junction</keyword>
<dbReference type="WBParaSite" id="Pan_g18375.t1">
    <property type="protein sequence ID" value="Pan_g18375.t1"/>
    <property type="gene ID" value="Pan_g18375"/>
</dbReference>
<comment type="similarity">
    <text evidence="12">Belongs to the pannexin family.</text>
</comment>
<comment type="subcellular location">
    <subcellularLocation>
        <location evidence="1">Cell junction</location>
        <location evidence="1">Gap junction</location>
    </subcellularLocation>
    <subcellularLocation>
        <location evidence="2 12">Cell membrane</location>
        <topology evidence="2 12">Multi-pass membrane protein</topology>
    </subcellularLocation>
</comment>
<feature type="transmembrane region" description="Helical" evidence="12">
    <location>
        <begin position="26"/>
        <end position="43"/>
    </location>
</feature>
<evidence type="ECO:0000256" key="1">
    <source>
        <dbReference type="ARBA" id="ARBA00004610"/>
    </source>
</evidence>
<keyword evidence="8 12" id="KW-1133">Transmembrane helix</keyword>
<keyword evidence="9 12" id="KW-0406">Ion transport</keyword>
<evidence type="ECO:0000313" key="14">
    <source>
        <dbReference type="WBParaSite" id="Pan_g18375.t1"/>
    </source>
</evidence>
<evidence type="ECO:0000256" key="6">
    <source>
        <dbReference type="ARBA" id="ARBA00022868"/>
    </source>
</evidence>
<feature type="transmembrane region" description="Helical" evidence="12">
    <location>
        <begin position="272"/>
        <end position="300"/>
    </location>
</feature>
<evidence type="ECO:0000256" key="4">
    <source>
        <dbReference type="ARBA" id="ARBA00022475"/>
    </source>
</evidence>
<dbReference type="Proteomes" id="UP000492821">
    <property type="component" value="Unassembled WGS sequence"/>
</dbReference>
<dbReference type="GO" id="GO:0005243">
    <property type="term" value="F:gap junction channel activity"/>
    <property type="evidence" value="ECO:0007669"/>
    <property type="project" value="TreeGrafter"/>
</dbReference>
<evidence type="ECO:0000256" key="8">
    <source>
        <dbReference type="ARBA" id="ARBA00022989"/>
    </source>
</evidence>
<evidence type="ECO:0000256" key="7">
    <source>
        <dbReference type="ARBA" id="ARBA00022949"/>
    </source>
</evidence>
<comment type="function">
    <text evidence="12">Structural component of the gap junctions.</text>
</comment>
<accession>A0A7E4V9U9</accession>
<keyword evidence="7" id="KW-0965">Cell junction</keyword>
<dbReference type="GO" id="GO:0005886">
    <property type="term" value="C:plasma membrane"/>
    <property type="evidence" value="ECO:0007669"/>
    <property type="project" value="UniProtKB-SubCell"/>
</dbReference>
<keyword evidence="5 12" id="KW-0812">Transmembrane</keyword>
<keyword evidence="10 12" id="KW-0472">Membrane</keyword>
<dbReference type="PANTHER" id="PTHR11893:SF20">
    <property type="entry name" value="INNEXIN-3"/>
    <property type="match status" value="1"/>
</dbReference>
<evidence type="ECO:0000256" key="9">
    <source>
        <dbReference type="ARBA" id="ARBA00023065"/>
    </source>
</evidence>
<keyword evidence="4" id="KW-1003">Cell membrane</keyword>
<evidence type="ECO:0000256" key="10">
    <source>
        <dbReference type="ARBA" id="ARBA00023136"/>
    </source>
</evidence>
<proteinExistence type="inferred from homology"/>